<dbReference type="PROSITE" id="PS01081">
    <property type="entry name" value="HTH_TETR_1"/>
    <property type="match status" value="1"/>
</dbReference>
<accession>A0A9J7BHC9</accession>
<dbReference type="Proteomes" id="UP001059380">
    <property type="component" value="Chromosome"/>
</dbReference>
<feature type="DNA-binding region" description="H-T-H motif" evidence="2">
    <location>
        <begin position="37"/>
        <end position="56"/>
    </location>
</feature>
<dbReference type="RefSeq" id="WP_260791556.1">
    <property type="nucleotide sequence ID" value="NZ_CP093313.1"/>
</dbReference>
<dbReference type="KEGG" id="orp:MOP44_17555"/>
<dbReference type="EMBL" id="CP093313">
    <property type="protein sequence ID" value="UWZ82372.1"/>
    <property type="molecule type" value="Genomic_DNA"/>
</dbReference>
<proteinExistence type="predicted"/>
<dbReference type="InterPro" id="IPR036271">
    <property type="entry name" value="Tet_transcr_reg_TetR-rel_C_sf"/>
</dbReference>
<sequence>MQTHESNRRDRKRQSTLDLLSTVAMRLFERHGFDAVTMEKIAAEADVAKGTLYSHFPTKESALAYAIHQQLGRNLEPLMRRMEPEAGFPAAVEVLMDAMARWCKSNREYLGPYLRFRFMELQNPAPSSGTNLPNDIVDVYAHLIGNSQRAGNIRADFDARHLAVLFHHLCLGALLRWLVAEDLKLRRELDAAVAVFLQGAAQVSAPAKKRGRKG</sequence>
<dbReference type="PRINTS" id="PR00455">
    <property type="entry name" value="HTHTETR"/>
</dbReference>
<dbReference type="SUPFAM" id="SSF46689">
    <property type="entry name" value="Homeodomain-like"/>
    <property type="match status" value="1"/>
</dbReference>
<dbReference type="Pfam" id="PF00440">
    <property type="entry name" value="TetR_N"/>
    <property type="match status" value="1"/>
</dbReference>
<dbReference type="InterPro" id="IPR009057">
    <property type="entry name" value="Homeodomain-like_sf"/>
</dbReference>
<keyword evidence="5" id="KW-1185">Reference proteome</keyword>
<dbReference type="PANTHER" id="PTHR30055:SF226">
    <property type="entry name" value="HTH-TYPE TRANSCRIPTIONAL REGULATOR PKSA"/>
    <property type="match status" value="1"/>
</dbReference>
<evidence type="ECO:0000313" key="4">
    <source>
        <dbReference type="EMBL" id="UWZ82372.1"/>
    </source>
</evidence>
<evidence type="ECO:0000259" key="3">
    <source>
        <dbReference type="PROSITE" id="PS50977"/>
    </source>
</evidence>
<organism evidence="4 5">
    <name type="scientific">Occallatibacter riparius</name>
    <dbReference type="NCBI Taxonomy" id="1002689"/>
    <lineage>
        <taxon>Bacteria</taxon>
        <taxon>Pseudomonadati</taxon>
        <taxon>Acidobacteriota</taxon>
        <taxon>Terriglobia</taxon>
        <taxon>Terriglobales</taxon>
        <taxon>Acidobacteriaceae</taxon>
        <taxon>Occallatibacter</taxon>
    </lineage>
</organism>
<dbReference type="GO" id="GO:0000976">
    <property type="term" value="F:transcription cis-regulatory region binding"/>
    <property type="evidence" value="ECO:0007669"/>
    <property type="project" value="TreeGrafter"/>
</dbReference>
<dbReference type="InterPro" id="IPR050109">
    <property type="entry name" value="HTH-type_TetR-like_transc_reg"/>
</dbReference>
<dbReference type="PANTHER" id="PTHR30055">
    <property type="entry name" value="HTH-TYPE TRANSCRIPTIONAL REGULATOR RUTR"/>
    <property type="match status" value="1"/>
</dbReference>
<dbReference type="PROSITE" id="PS50977">
    <property type="entry name" value="HTH_TETR_2"/>
    <property type="match status" value="1"/>
</dbReference>
<protein>
    <submittedName>
        <fullName evidence="4">TetR/AcrR family transcriptional regulator</fullName>
    </submittedName>
</protein>
<evidence type="ECO:0000256" key="2">
    <source>
        <dbReference type="PROSITE-ProRule" id="PRU00335"/>
    </source>
</evidence>
<reference evidence="4" key="1">
    <citation type="submission" date="2021-04" db="EMBL/GenBank/DDBJ databases">
        <title>Phylogenetic analysis of Acidobacteriaceae.</title>
        <authorList>
            <person name="Qiu L."/>
            <person name="Zhang Q."/>
        </authorList>
    </citation>
    <scope>NUCLEOTIDE SEQUENCE</scope>
    <source>
        <strain evidence="4">DSM 25168</strain>
    </source>
</reference>
<evidence type="ECO:0000313" key="5">
    <source>
        <dbReference type="Proteomes" id="UP001059380"/>
    </source>
</evidence>
<dbReference type="SUPFAM" id="SSF48498">
    <property type="entry name" value="Tetracyclin repressor-like, C-terminal domain"/>
    <property type="match status" value="1"/>
</dbReference>
<gene>
    <name evidence="4" type="ORF">MOP44_17555</name>
</gene>
<keyword evidence="1 2" id="KW-0238">DNA-binding</keyword>
<dbReference type="InterPro" id="IPR023772">
    <property type="entry name" value="DNA-bd_HTH_TetR-type_CS"/>
</dbReference>
<evidence type="ECO:0000256" key="1">
    <source>
        <dbReference type="ARBA" id="ARBA00023125"/>
    </source>
</evidence>
<feature type="domain" description="HTH tetR-type" evidence="3">
    <location>
        <begin position="14"/>
        <end position="74"/>
    </location>
</feature>
<dbReference type="AlphaFoldDB" id="A0A9J7BHC9"/>
<dbReference type="InterPro" id="IPR001647">
    <property type="entry name" value="HTH_TetR"/>
</dbReference>
<name>A0A9J7BHC9_9BACT</name>
<dbReference type="GO" id="GO:0003700">
    <property type="term" value="F:DNA-binding transcription factor activity"/>
    <property type="evidence" value="ECO:0007669"/>
    <property type="project" value="TreeGrafter"/>
</dbReference>
<dbReference type="Gene3D" id="1.10.357.10">
    <property type="entry name" value="Tetracycline Repressor, domain 2"/>
    <property type="match status" value="1"/>
</dbReference>